<protein>
    <submittedName>
        <fullName evidence="2">Uncharacterized protein</fullName>
    </submittedName>
</protein>
<dbReference type="AlphaFoldDB" id="A0A915IWG6"/>
<dbReference type="WBParaSite" id="nRc.2.0.1.t18131-RA">
    <property type="protein sequence ID" value="nRc.2.0.1.t18131-RA"/>
    <property type="gene ID" value="nRc.2.0.1.g18131"/>
</dbReference>
<sequence>MKHQRQRSWLQVLTHIELRFSRRLDRRWHKSGRRCDRFPVQKSPLLLESDSKFFAFESVDGQIGGRAYQ</sequence>
<evidence type="ECO:0000313" key="1">
    <source>
        <dbReference type="Proteomes" id="UP000887565"/>
    </source>
</evidence>
<organism evidence="1 2">
    <name type="scientific">Romanomermis culicivorax</name>
    <name type="common">Nematode worm</name>
    <dbReference type="NCBI Taxonomy" id="13658"/>
    <lineage>
        <taxon>Eukaryota</taxon>
        <taxon>Metazoa</taxon>
        <taxon>Ecdysozoa</taxon>
        <taxon>Nematoda</taxon>
        <taxon>Enoplea</taxon>
        <taxon>Dorylaimia</taxon>
        <taxon>Mermithida</taxon>
        <taxon>Mermithoidea</taxon>
        <taxon>Mermithidae</taxon>
        <taxon>Romanomermis</taxon>
    </lineage>
</organism>
<dbReference type="Proteomes" id="UP000887565">
    <property type="component" value="Unplaced"/>
</dbReference>
<name>A0A915IWG6_ROMCU</name>
<reference evidence="2" key="1">
    <citation type="submission" date="2022-11" db="UniProtKB">
        <authorList>
            <consortium name="WormBaseParasite"/>
        </authorList>
    </citation>
    <scope>IDENTIFICATION</scope>
</reference>
<accession>A0A915IWG6</accession>
<evidence type="ECO:0000313" key="2">
    <source>
        <dbReference type="WBParaSite" id="nRc.2.0.1.t18131-RA"/>
    </source>
</evidence>
<proteinExistence type="predicted"/>
<keyword evidence="1" id="KW-1185">Reference proteome</keyword>